<feature type="signal peptide" evidence="7">
    <location>
        <begin position="1"/>
        <end position="26"/>
    </location>
</feature>
<keyword evidence="3" id="KW-0677">Repeat</keyword>
<evidence type="ECO:0000256" key="1">
    <source>
        <dbReference type="ARBA" id="ARBA00004418"/>
    </source>
</evidence>
<name>A0AAP5AEZ4_9GAMM</name>
<dbReference type="PROSITE" id="PS50914">
    <property type="entry name" value="BON"/>
    <property type="match status" value="1"/>
</dbReference>
<gene>
    <name evidence="9" type="ORF">QE424_000553</name>
</gene>
<dbReference type="AlphaFoldDB" id="A0AAP5AEZ4"/>
<dbReference type="Proteomes" id="UP001226084">
    <property type="component" value="Unassembled WGS sequence"/>
</dbReference>
<evidence type="ECO:0000256" key="7">
    <source>
        <dbReference type="SAM" id="SignalP"/>
    </source>
</evidence>
<feature type="domain" description="BON" evidence="8">
    <location>
        <begin position="51"/>
        <end position="120"/>
    </location>
</feature>
<dbReference type="SMART" id="SM00749">
    <property type="entry name" value="BON"/>
    <property type="match status" value="1"/>
</dbReference>
<feature type="region of interest" description="Disordered" evidence="6">
    <location>
        <begin position="25"/>
        <end position="53"/>
    </location>
</feature>
<evidence type="ECO:0000256" key="5">
    <source>
        <dbReference type="ARBA" id="ARBA00070588"/>
    </source>
</evidence>
<dbReference type="FunFam" id="3.30.1340.30:FF:000001">
    <property type="entry name" value="Molecular chaperone OsmY"/>
    <property type="match status" value="1"/>
</dbReference>
<evidence type="ECO:0000313" key="10">
    <source>
        <dbReference type="Proteomes" id="UP001226084"/>
    </source>
</evidence>
<keyword evidence="4" id="KW-0574">Periplasm</keyword>
<comment type="subcellular location">
    <subcellularLocation>
        <location evidence="1">Periplasm</location>
    </subcellularLocation>
</comment>
<dbReference type="InterPro" id="IPR007055">
    <property type="entry name" value="BON_dom"/>
</dbReference>
<organism evidence="9 10">
    <name type="scientific">Stenotrophomonas rhizophila</name>
    <dbReference type="NCBI Taxonomy" id="216778"/>
    <lineage>
        <taxon>Bacteria</taxon>
        <taxon>Pseudomonadati</taxon>
        <taxon>Pseudomonadota</taxon>
        <taxon>Gammaproteobacteria</taxon>
        <taxon>Lysobacterales</taxon>
        <taxon>Lysobacteraceae</taxon>
        <taxon>Stenotrophomonas</taxon>
    </lineage>
</organism>
<dbReference type="PANTHER" id="PTHR34606">
    <property type="entry name" value="BON DOMAIN-CONTAINING PROTEIN"/>
    <property type="match status" value="1"/>
</dbReference>
<dbReference type="Gene3D" id="3.30.1340.30">
    <property type="match status" value="1"/>
</dbReference>
<dbReference type="InterPro" id="IPR051686">
    <property type="entry name" value="Lipoprotein_DolP"/>
</dbReference>
<dbReference type="PANTHER" id="PTHR34606:SF15">
    <property type="entry name" value="BON DOMAIN-CONTAINING PROTEIN"/>
    <property type="match status" value="1"/>
</dbReference>
<evidence type="ECO:0000256" key="4">
    <source>
        <dbReference type="ARBA" id="ARBA00022764"/>
    </source>
</evidence>
<dbReference type="EMBL" id="JAUTAS010000001">
    <property type="protein sequence ID" value="MDQ1107394.1"/>
    <property type="molecule type" value="Genomic_DNA"/>
</dbReference>
<reference evidence="9" key="1">
    <citation type="submission" date="2023-07" db="EMBL/GenBank/DDBJ databases">
        <title>Functional and genomic diversity of the sorghum phyllosphere microbiome.</title>
        <authorList>
            <person name="Shade A."/>
        </authorList>
    </citation>
    <scope>NUCLEOTIDE SEQUENCE</scope>
    <source>
        <strain evidence="9">SORGH_AS_0457</strain>
    </source>
</reference>
<evidence type="ECO:0000256" key="6">
    <source>
        <dbReference type="SAM" id="MobiDB-lite"/>
    </source>
</evidence>
<feature type="chain" id="PRO_5042956926" description="Osmotically-inducible protein Y" evidence="7">
    <location>
        <begin position="27"/>
        <end position="125"/>
    </location>
</feature>
<dbReference type="KEGG" id="srh:BAY15_3189"/>
<accession>A0AAP5AEZ4</accession>
<dbReference type="GO" id="GO:0042597">
    <property type="term" value="C:periplasmic space"/>
    <property type="evidence" value="ECO:0007669"/>
    <property type="project" value="UniProtKB-SubCell"/>
</dbReference>
<sequence length="125" mass="12887">MTNTTRNLLAASLAFGMLLGTSAAMAKDPPKTTDKTAMTHADTHESSEPASDTWITTKVKSELLTTKNVSGTEVKVETVNGVVSLSGTVDSKAEHDKAIAKAKAVKGVTKVDASALTVASAAAKR</sequence>
<evidence type="ECO:0000256" key="3">
    <source>
        <dbReference type="ARBA" id="ARBA00022737"/>
    </source>
</evidence>
<evidence type="ECO:0000259" key="8">
    <source>
        <dbReference type="PROSITE" id="PS50914"/>
    </source>
</evidence>
<evidence type="ECO:0000256" key="2">
    <source>
        <dbReference type="ARBA" id="ARBA00022729"/>
    </source>
</evidence>
<dbReference type="InterPro" id="IPR014004">
    <property type="entry name" value="Transpt-assoc_nodulatn_dom_bac"/>
</dbReference>
<keyword evidence="2 7" id="KW-0732">Signal</keyword>
<evidence type="ECO:0000313" key="9">
    <source>
        <dbReference type="EMBL" id="MDQ1107394.1"/>
    </source>
</evidence>
<dbReference type="RefSeq" id="WP_068854035.1">
    <property type="nucleotide sequence ID" value="NZ_CP016294.1"/>
</dbReference>
<dbReference type="Pfam" id="PF04972">
    <property type="entry name" value="BON"/>
    <property type="match status" value="1"/>
</dbReference>
<comment type="caution">
    <text evidence="9">The sequence shown here is derived from an EMBL/GenBank/DDBJ whole genome shotgun (WGS) entry which is preliminary data.</text>
</comment>
<protein>
    <recommendedName>
        <fullName evidence="5">Osmotically-inducible protein Y</fullName>
    </recommendedName>
</protein>
<proteinExistence type="predicted"/>